<name>C1C3I3_DROME</name>
<reference evidence="1" key="1">
    <citation type="submission" date="2009-04" db="EMBL/GenBank/DDBJ databases">
        <authorList>
            <person name="Carlson J."/>
            <person name="Booth B."/>
            <person name="Frise E."/>
            <person name="Sandler J."/>
            <person name="Wan K."/>
            <person name="Yu C."/>
            <person name="Celniker S."/>
        </authorList>
    </citation>
    <scope>NUCLEOTIDE SEQUENCE</scope>
</reference>
<organism evidence="1">
    <name type="scientific">Drosophila melanogaster</name>
    <name type="common">Fruit fly</name>
    <dbReference type="NCBI Taxonomy" id="7227"/>
    <lineage>
        <taxon>Eukaryota</taxon>
        <taxon>Metazoa</taxon>
        <taxon>Ecdysozoa</taxon>
        <taxon>Arthropoda</taxon>
        <taxon>Hexapoda</taxon>
        <taxon>Insecta</taxon>
        <taxon>Pterygota</taxon>
        <taxon>Neoptera</taxon>
        <taxon>Endopterygota</taxon>
        <taxon>Diptera</taxon>
        <taxon>Brachycera</taxon>
        <taxon>Muscomorpha</taxon>
        <taxon>Ephydroidea</taxon>
        <taxon>Drosophilidae</taxon>
        <taxon>Drosophila</taxon>
        <taxon>Sophophora</taxon>
    </lineage>
</organism>
<evidence type="ECO:0000313" key="1">
    <source>
        <dbReference type="EMBL" id="ACO51543.1"/>
    </source>
</evidence>
<sequence length="74" mass="8914">MLKLIRELKSSPWFFGLNGMHSLFFGYSKHGLIPVCNLYRTYKIAFQQKQKPMSRTQEYIYKYILYVNVKSLQK</sequence>
<dbReference type="AlphaFoldDB" id="C1C3I3"/>
<dbReference type="EMBL" id="BT081412">
    <property type="protein sequence ID" value="ACO51543.1"/>
    <property type="molecule type" value="mRNA"/>
</dbReference>
<accession>C1C3I3</accession>
<proteinExistence type="evidence at transcript level"/>
<protein>
    <submittedName>
        <fullName evidence="1">MIP07034p</fullName>
    </submittedName>
</protein>